<keyword evidence="2" id="KW-0732">Signal</keyword>
<evidence type="ECO:0000313" key="3">
    <source>
        <dbReference type="EMBL" id="PXF48234.1"/>
    </source>
</evidence>
<dbReference type="OrthoDB" id="10542658at2759"/>
<dbReference type="EMBL" id="NBIV01000015">
    <property type="protein sequence ID" value="PXF48234.1"/>
    <property type="molecule type" value="Genomic_DNA"/>
</dbReference>
<feature type="signal peptide" evidence="2">
    <location>
        <begin position="1"/>
        <end position="19"/>
    </location>
</feature>
<dbReference type="STRING" id="448386.A0A2V3J1H7"/>
<feature type="compositionally biased region" description="Low complexity" evidence="1">
    <location>
        <begin position="309"/>
        <end position="343"/>
    </location>
</feature>
<keyword evidence="4" id="KW-1185">Reference proteome</keyword>
<dbReference type="Proteomes" id="UP000247409">
    <property type="component" value="Unassembled WGS sequence"/>
</dbReference>
<feature type="compositionally biased region" description="Acidic residues" evidence="1">
    <location>
        <begin position="386"/>
        <end position="407"/>
    </location>
</feature>
<proteinExistence type="predicted"/>
<sequence>MSGRFPLALLLAVLPVISCFPAPPPVSHQPHFLHHTFLHLRANRIRSTHSRILKEVVIPQNAFNPLSRAGLAFEPCSTDLPCQGERSCVQLADSELGSVEITDCEAGLCFCADQEGCATTADCLDGETCGPTGTCLSNAFVPGAIDISESDTSATLGLNLDRCESLADCRNPRNCVQFVDGLFGECQGTSCFCVLADPSCISISECSDGESCTKREGSSTAICISEAALENGDVTPEEITEITTNQPPLPPMPPKPTPAAPATEPPATEPPATEPPAAEPPATEPPSTEPPATEPPAAEPPVTQPPATEPATEVPATPATEGPATVPPATTAAETVTEATEPTMGEGDSTDEPISTDGEPTEEETVDREPPVIPVPEGEGESSSPTDEEDTDDLMSETEEADGDLIPDPDVVITPSPEGEIPSIAEGVDGEGEPTPSPEDEICIGVHHLSHMAYKDLIYSSHRVARVLCDKSSSCATPGHIVLYKGEAMMMRKYCTITRCVQKIMRVNSPRYSRAARVDSHTEDLSFTAFAARYESAAEEHLLRAFVRIGL</sequence>
<evidence type="ECO:0000256" key="1">
    <source>
        <dbReference type="SAM" id="MobiDB-lite"/>
    </source>
</evidence>
<feature type="compositionally biased region" description="Low complexity" evidence="1">
    <location>
        <begin position="375"/>
        <end position="385"/>
    </location>
</feature>
<reference evidence="3 4" key="1">
    <citation type="journal article" date="2018" name="Mol. Biol. Evol.">
        <title>Analysis of the draft genome of the red seaweed Gracilariopsis chorda provides insights into genome size evolution in Rhodophyta.</title>
        <authorList>
            <person name="Lee J."/>
            <person name="Yang E.C."/>
            <person name="Graf L."/>
            <person name="Yang J.H."/>
            <person name="Qiu H."/>
            <person name="Zel Zion U."/>
            <person name="Chan C.X."/>
            <person name="Stephens T.G."/>
            <person name="Weber A.P.M."/>
            <person name="Boo G.H."/>
            <person name="Boo S.M."/>
            <person name="Kim K.M."/>
            <person name="Shin Y."/>
            <person name="Jung M."/>
            <person name="Lee S.J."/>
            <person name="Yim H.S."/>
            <person name="Lee J.H."/>
            <person name="Bhattacharya D."/>
            <person name="Yoon H.S."/>
        </authorList>
    </citation>
    <scope>NUCLEOTIDE SEQUENCE [LARGE SCALE GENOMIC DNA]</scope>
    <source>
        <strain evidence="3 4">SKKU-2015</strain>
        <tissue evidence="3">Whole body</tissue>
    </source>
</reference>
<feature type="region of interest" description="Disordered" evidence="1">
    <location>
        <begin position="242"/>
        <end position="409"/>
    </location>
</feature>
<evidence type="ECO:0000256" key="2">
    <source>
        <dbReference type="SAM" id="SignalP"/>
    </source>
</evidence>
<organism evidence="3 4">
    <name type="scientific">Gracilariopsis chorda</name>
    <dbReference type="NCBI Taxonomy" id="448386"/>
    <lineage>
        <taxon>Eukaryota</taxon>
        <taxon>Rhodophyta</taxon>
        <taxon>Florideophyceae</taxon>
        <taxon>Rhodymeniophycidae</taxon>
        <taxon>Gracilariales</taxon>
        <taxon>Gracilariaceae</taxon>
        <taxon>Gracilariopsis</taxon>
    </lineage>
</organism>
<name>A0A2V3J1H7_9FLOR</name>
<feature type="compositionally biased region" description="Pro residues" evidence="1">
    <location>
        <begin position="247"/>
        <end position="308"/>
    </location>
</feature>
<feature type="chain" id="PRO_5016109326" evidence="2">
    <location>
        <begin position="20"/>
        <end position="551"/>
    </location>
</feature>
<gene>
    <name evidence="3" type="ORF">BWQ96_01923</name>
</gene>
<accession>A0A2V3J1H7</accession>
<protein>
    <submittedName>
        <fullName evidence="3">Early nodulin-12A</fullName>
    </submittedName>
</protein>
<comment type="caution">
    <text evidence="3">The sequence shown here is derived from an EMBL/GenBank/DDBJ whole genome shotgun (WGS) entry which is preliminary data.</text>
</comment>
<dbReference type="AlphaFoldDB" id="A0A2V3J1H7"/>
<evidence type="ECO:0000313" key="4">
    <source>
        <dbReference type="Proteomes" id="UP000247409"/>
    </source>
</evidence>